<evidence type="ECO:0000313" key="2">
    <source>
        <dbReference type="EMBL" id="PKR79568.1"/>
    </source>
</evidence>
<sequence>MMEKPYKIVNNQRVFNFKKTLRYIQYLGKSKYGDQFKIHRSDVLTFHRLIIYMIHEERQCKKYNIDLNKGILLIGPIGSGKTTIMNLLRVFLFKEDFYHIKSSRDIALEYQREGVEIINRYGKKHTPLFIDDLGVESNSKFYGNECNTIGEILLQRYDLLTNYQIVTHATTNLNADELEELYGKRVRSRLREMFNLISFPTTTKDKRK</sequence>
<dbReference type="GO" id="GO:0006302">
    <property type="term" value="P:double-strand break repair"/>
    <property type="evidence" value="ECO:0007669"/>
    <property type="project" value="InterPro"/>
</dbReference>
<evidence type="ECO:0000313" key="3">
    <source>
        <dbReference type="Proteomes" id="UP000236654"/>
    </source>
</evidence>
<dbReference type="AlphaFoldDB" id="A0A2I0QZ17"/>
<dbReference type="OrthoDB" id="835620at2"/>
<proteinExistence type="predicted"/>
<name>A0A2I0QZ17_9FLAO</name>
<dbReference type="GO" id="GO:0016887">
    <property type="term" value="F:ATP hydrolysis activity"/>
    <property type="evidence" value="ECO:0007669"/>
    <property type="project" value="InterPro"/>
</dbReference>
<accession>A0A2I0QZ17</accession>
<dbReference type="Gene3D" id="3.40.50.300">
    <property type="entry name" value="P-loop containing nucleotide triphosphate hydrolases"/>
    <property type="match status" value="1"/>
</dbReference>
<feature type="domain" description="Rad50/SbcC-type AAA" evidence="1">
    <location>
        <begin position="62"/>
        <end position="119"/>
    </location>
</feature>
<dbReference type="Proteomes" id="UP000236654">
    <property type="component" value="Unassembled WGS sequence"/>
</dbReference>
<dbReference type="InterPro" id="IPR038729">
    <property type="entry name" value="Rad50/SbcC_AAA"/>
</dbReference>
<dbReference type="SUPFAM" id="SSF52540">
    <property type="entry name" value="P-loop containing nucleoside triphosphate hydrolases"/>
    <property type="match status" value="1"/>
</dbReference>
<comment type="caution">
    <text evidence="2">The sequence shown here is derived from an EMBL/GenBank/DDBJ whole genome shotgun (WGS) entry which is preliminary data.</text>
</comment>
<protein>
    <submittedName>
        <fullName evidence="2">ATPase</fullName>
    </submittedName>
</protein>
<keyword evidence="3" id="KW-1185">Reference proteome</keyword>
<organism evidence="2 3">
    <name type="scientific">Brumimicrobium salinarum</name>
    <dbReference type="NCBI Taxonomy" id="2058658"/>
    <lineage>
        <taxon>Bacteria</taxon>
        <taxon>Pseudomonadati</taxon>
        <taxon>Bacteroidota</taxon>
        <taxon>Flavobacteriia</taxon>
        <taxon>Flavobacteriales</taxon>
        <taxon>Crocinitomicaceae</taxon>
        <taxon>Brumimicrobium</taxon>
    </lineage>
</organism>
<dbReference type="InterPro" id="IPR027417">
    <property type="entry name" value="P-loop_NTPase"/>
</dbReference>
<evidence type="ECO:0000259" key="1">
    <source>
        <dbReference type="Pfam" id="PF13476"/>
    </source>
</evidence>
<dbReference type="EMBL" id="PJNI01000024">
    <property type="protein sequence ID" value="PKR79568.1"/>
    <property type="molecule type" value="Genomic_DNA"/>
</dbReference>
<gene>
    <name evidence="2" type="ORF">CW751_14555</name>
</gene>
<dbReference type="Pfam" id="PF13476">
    <property type="entry name" value="AAA_23"/>
    <property type="match status" value="1"/>
</dbReference>
<reference evidence="2 3" key="1">
    <citation type="submission" date="2017-12" db="EMBL/GenBank/DDBJ databases">
        <title>The draft genome sequence of Brumimicrobium saltpan LHR20.</title>
        <authorList>
            <person name="Do Z.-J."/>
            <person name="Luo H.-R."/>
        </authorList>
    </citation>
    <scope>NUCLEOTIDE SEQUENCE [LARGE SCALE GENOMIC DNA]</scope>
    <source>
        <strain evidence="2 3">LHR20</strain>
    </source>
</reference>